<accession>A0A2T0M569</accession>
<sequence>MSLVGREVERARIQGLLADARQERSGALALRGAAGIGKSVLLDHAVSIAEAEGGMRVVRGAGVESDSELAYGGLHQLLFPHLDRLDALPAPQARALRRAFGLSEGDEANRFLISAGTLSLLADLADGGPLLCVVDDLQWLDQGSVEALLFAARRFVADPIAMLFAVRETSMPFDIAGVEVMDLSGLGAPDAARLLGDHAPELVEPVRARVLAESGGNPLAIIELGSSRLAANDADGAGPAEQVGPLPVPRRVQETFRHQIAGLPDPTQRALVVAAADMAAPLTTILQVIESLGGTAGDLAPAERDRLVWIDDRITFRHPLVRAAAYQDAPLQRRIEVHRAYAEALRSDADADRRAWHLAAATTAPDEAVAAELEGAAERAWHRGGAMAMSAAYDRAGRLSPDRELKARRIARAGQAAFDAGKADRAARLAAEALSLTTDPGVRAAAIYTRGAVEYERTSPRADAELTIEAAALVCDTDPERAALTLYEAAHAARHGAAHDVLRRAADLMRGFTPPDDWPPVVAALLGWAELFAGRPELAVGPMRDLYTATRGGANHLTHRITAGFGGLMIADDDEVIAEAEDMLAEVRAGGALGWIPYTLNVLAVARLFRGEFADARACVAEGASVSDELGNTTESLAHRSVEVWLHAVAGDEARCRALAEEVLPRARVRHRVNAEIAAWGLGMLDLSARRFGEAFERLERVSQGPASRDLLIRAVPDLVEAAVRGGMPDRAEGPLAAFCHWAEHVDRPVATGLALRCRALLAGDGDADALYTEALRLHERHGGSYERARTQLVYGEWLRRRRRRTEARAHLGGGDRVRAPRRGALGRACTRRVGRLRRAGRRASARRSAHPADPAGTAGRTAGRHRSHEQGDRRAAVPQPTDRRPPPLQGVPETRRHRPRRADRPRRARCRRAGQVAAWWPTPVIGLPDAGNDDRCVAEKRPSNVQTAVAGRDARSHHPEHERGDNHDELLSEPPPRLRRGADDGGHGSRGAGGSDRRGRSVQHRAS</sequence>
<feature type="compositionally biased region" description="Basic residues" evidence="3">
    <location>
        <begin position="830"/>
        <end position="850"/>
    </location>
</feature>
<dbReference type="GO" id="GO:0005524">
    <property type="term" value="F:ATP binding"/>
    <property type="evidence" value="ECO:0007669"/>
    <property type="project" value="UniProtKB-KW"/>
</dbReference>
<feature type="compositionally biased region" description="Basic residues" evidence="3">
    <location>
        <begin position="896"/>
        <end position="913"/>
    </location>
</feature>
<feature type="compositionally biased region" description="Basic and acidic residues" evidence="3">
    <location>
        <begin position="869"/>
        <end position="886"/>
    </location>
</feature>
<organism evidence="5 6">
    <name type="scientific">Nonomuraea fuscirosea</name>
    <dbReference type="NCBI Taxonomy" id="1291556"/>
    <lineage>
        <taxon>Bacteria</taxon>
        <taxon>Bacillati</taxon>
        <taxon>Actinomycetota</taxon>
        <taxon>Actinomycetes</taxon>
        <taxon>Streptosporangiales</taxon>
        <taxon>Streptosporangiaceae</taxon>
        <taxon>Nonomuraea</taxon>
    </lineage>
</organism>
<evidence type="ECO:0000313" key="6">
    <source>
        <dbReference type="Proteomes" id="UP000238312"/>
    </source>
</evidence>
<gene>
    <name evidence="5" type="ORF">B0I32_13119</name>
</gene>
<feature type="compositionally biased region" description="Basic and acidic residues" evidence="3">
    <location>
        <begin position="953"/>
        <end position="971"/>
    </location>
</feature>
<evidence type="ECO:0000313" key="5">
    <source>
        <dbReference type="EMBL" id="PRX52622.1"/>
    </source>
</evidence>
<feature type="region of interest" description="Disordered" evidence="3">
    <location>
        <begin position="810"/>
        <end position="1008"/>
    </location>
</feature>
<dbReference type="SUPFAM" id="SSF52540">
    <property type="entry name" value="P-loop containing nucleoside triphosphate hydrolases"/>
    <property type="match status" value="1"/>
</dbReference>
<dbReference type="RefSeq" id="WP_219912417.1">
    <property type="nucleotide sequence ID" value="NZ_PVNG01000031.1"/>
</dbReference>
<evidence type="ECO:0000256" key="3">
    <source>
        <dbReference type="SAM" id="MobiDB-lite"/>
    </source>
</evidence>
<evidence type="ECO:0000256" key="2">
    <source>
        <dbReference type="ARBA" id="ARBA00022840"/>
    </source>
</evidence>
<proteinExistence type="predicted"/>
<comment type="caution">
    <text evidence="5">The sequence shown here is derived from an EMBL/GenBank/DDBJ whole genome shotgun (WGS) entry which is preliminary data.</text>
</comment>
<reference evidence="5 6" key="1">
    <citation type="submission" date="2018-03" db="EMBL/GenBank/DDBJ databases">
        <title>Genomic Encyclopedia of Type Strains, Phase III (KMG-III): the genomes of soil and plant-associated and newly described type strains.</title>
        <authorList>
            <person name="Whitman W."/>
        </authorList>
    </citation>
    <scope>NUCLEOTIDE SEQUENCE [LARGE SCALE GENOMIC DNA]</scope>
    <source>
        <strain evidence="5 6">CGMCC 4.7104</strain>
    </source>
</reference>
<dbReference type="PANTHER" id="PTHR16305">
    <property type="entry name" value="TESTICULAR SOLUBLE ADENYLYL CYCLASE"/>
    <property type="match status" value="1"/>
</dbReference>
<dbReference type="GO" id="GO:0005737">
    <property type="term" value="C:cytoplasm"/>
    <property type="evidence" value="ECO:0007669"/>
    <property type="project" value="TreeGrafter"/>
</dbReference>
<dbReference type="Proteomes" id="UP000238312">
    <property type="component" value="Unassembled WGS sequence"/>
</dbReference>
<keyword evidence="1" id="KW-0547">Nucleotide-binding</keyword>
<dbReference type="AlphaFoldDB" id="A0A2T0M569"/>
<dbReference type="EMBL" id="PVNG01000031">
    <property type="protein sequence ID" value="PRX52622.1"/>
    <property type="molecule type" value="Genomic_DNA"/>
</dbReference>
<dbReference type="GO" id="GO:0004016">
    <property type="term" value="F:adenylate cyclase activity"/>
    <property type="evidence" value="ECO:0007669"/>
    <property type="project" value="TreeGrafter"/>
</dbReference>
<dbReference type="PANTHER" id="PTHR16305:SF35">
    <property type="entry name" value="TRANSCRIPTIONAL ACTIVATOR DOMAIN"/>
    <property type="match status" value="1"/>
</dbReference>
<keyword evidence="2" id="KW-0067">ATP-binding</keyword>
<feature type="compositionally biased region" description="Basic and acidic residues" evidence="3">
    <location>
        <begin position="933"/>
        <end position="943"/>
    </location>
</feature>
<dbReference type="InterPro" id="IPR027417">
    <property type="entry name" value="P-loop_NTPase"/>
</dbReference>
<dbReference type="Pfam" id="PF13191">
    <property type="entry name" value="AAA_16"/>
    <property type="match status" value="1"/>
</dbReference>
<evidence type="ECO:0000256" key="1">
    <source>
        <dbReference type="ARBA" id="ARBA00022741"/>
    </source>
</evidence>
<keyword evidence="6" id="KW-1185">Reference proteome</keyword>
<dbReference type="InterPro" id="IPR041664">
    <property type="entry name" value="AAA_16"/>
</dbReference>
<protein>
    <submittedName>
        <fullName evidence="5">Putative ATPase</fullName>
    </submittedName>
</protein>
<name>A0A2T0M569_9ACTN</name>
<evidence type="ECO:0000259" key="4">
    <source>
        <dbReference type="Pfam" id="PF13191"/>
    </source>
</evidence>
<feature type="domain" description="Orc1-like AAA ATPase" evidence="4">
    <location>
        <begin position="3"/>
        <end position="154"/>
    </location>
</feature>
<feature type="compositionally biased region" description="Basic and acidic residues" evidence="3">
    <location>
        <begin position="810"/>
        <end position="819"/>
    </location>
</feature>